<reference evidence="7 8" key="1">
    <citation type="submission" date="2016-11" db="EMBL/GenBank/DDBJ databases">
        <title>Comparative genomics of Acidibacillus ferroxidans species.</title>
        <authorList>
            <person name="Oliveira G."/>
            <person name="Nunes G."/>
            <person name="Oliveira R."/>
            <person name="Araujo F."/>
            <person name="Salim A."/>
            <person name="Scholte L."/>
            <person name="Morais D."/>
            <person name="Nancucheo I."/>
            <person name="Johnson D.B."/>
            <person name="Grail B."/>
            <person name="Bittencourt J."/>
            <person name="Valadares R."/>
        </authorList>
    </citation>
    <scope>NUCLEOTIDE SEQUENCE [LARGE SCALE GENOMIC DNA]</scope>
    <source>
        <strain evidence="7 8">Y002</strain>
    </source>
</reference>
<dbReference type="PANTHER" id="PTHR43077">
    <property type="entry name" value="TRANSPORT PERMEASE YVFS-RELATED"/>
    <property type="match status" value="1"/>
</dbReference>
<feature type="transmembrane region" description="Helical" evidence="5">
    <location>
        <begin position="137"/>
        <end position="157"/>
    </location>
</feature>
<keyword evidence="8" id="KW-1185">Reference proteome</keyword>
<dbReference type="PANTHER" id="PTHR43077:SF11">
    <property type="entry name" value="TRANSPORT PERMEASE YVFS-RELATED"/>
    <property type="match status" value="1"/>
</dbReference>
<comment type="subcellular location">
    <subcellularLocation>
        <location evidence="1">Membrane</location>
        <topology evidence="1">Multi-pass membrane protein</topology>
    </subcellularLocation>
</comment>
<gene>
    <name evidence="7" type="ORF">BM613_04945</name>
</gene>
<dbReference type="EMBL" id="MPDK01000006">
    <property type="protein sequence ID" value="PWI58025.1"/>
    <property type="molecule type" value="Genomic_DNA"/>
</dbReference>
<dbReference type="AlphaFoldDB" id="A0A2U3D9T0"/>
<dbReference type="InterPro" id="IPR000412">
    <property type="entry name" value="ABC_2_transport"/>
</dbReference>
<evidence type="ECO:0000256" key="4">
    <source>
        <dbReference type="ARBA" id="ARBA00023136"/>
    </source>
</evidence>
<feature type="transmembrane region" description="Helical" evidence="5">
    <location>
        <begin position="164"/>
        <end position="183"/>
    </location>
</feature>
<dbReference type="InterPro" id="IPR013525">
    <property type="entry name" value="ABC2_TM"/>
</dbReference>
<sequence length="247" mass="27851">MNAMWSLWKAELLRTVRDRRFFTLTLGMPIIFYFVFMNQVGTHARISGTFWNAYFMVSMAAFGVVGSSVNTLAVRLATERKSGWVRFLRTTPLSSAGYTLAKILTQLSLSFFIIFVVFFVAQFSAHVTMPPMRWFEIFLWLWIGSIPFAALGVFIGMAGNAAQVLGTLVYLVLSMLGGLWTPIQALPRALQEVAQWMPTYRFAQPAWELLAERPISWVSVAILLGYAGIFSGLAAWIERKGDAHQQE</sequence>
<comment type="caution">
    <text evidence="7">The sequence shown here is derived from an EMBL/GenBank/DDBJ whole genome shotgun (WGS) entry which is preliminary data.</text>
</comment>
<feature type="transmembrane region" description="Helical" evidence="5">
    <location>
        <begin position="53"/>
        <end position="78"/>
    </location>
</feature>
<dbReference type="OrthoDB" id="63188at2"/>
<dbReference type="InterPro" id="IPR051328">
    <property type="entry name" value="T7SS_ABC-Transporter"/>
</dbReference>
<dbReference type="Pfam" id="PF01061">
    <property type="entry name" value="ABC2_membrane"/>
    <property type="match status" value="1"/>
</dbReference>
<evidence type="ECO:0000313" key="8">
    <source>
        <dbReference type="Proteomes" id="UP000245380"/>
    </source>
</evidence>
<evidence type="ECO:0000313" key="7">
    <source>
        <dbReference type="EMBL" id="PWI58025.1"/>
    </source>
</evidence>
<dbReference type="GO" id="GO:0140359">
    <property type="term" value="F:ABC-type transporter activity"/>
    <property type="evidence" value="ECO:0007669"/>
    <property type="project" value="InterPro"/>
</dbReference>
<evidence type="ECO:0000256" key="5">
    <source>
        <dbReference type="SAM" id="Phobius"/>
    </source>
</evidence>
<evidence type="ECO:0000256" key="3">
    <source>
        <dbReference type="ARBA" id="ARBA00022989"/>
    </source>
</evidence>
<dbReference type="GO" id="GO:0043190">
    <property type="term" value="C:ATP-binding cassette (ABC) transporter complex"/>
    <property type="evidence" value="ECO:0007669"/>
    <property type="project" value="InterPro"/>
</dbReference>
<evidence type="ECO:0000256" key="2">
    <source>
        <dbReference type="ARBA" id="ARBA00022692"/>
    </source>
</evidence>
<feature type="transmembrane region" description="Helical" evidence="5">
    <location>
        <begin position="21"/>
        <end position="41"/>
    </location>
</feature>
<name>A0A2U3D9T0_SULT2</name>
<keyword evidence="3 5" id="KW-1133">Transmembrane helix</keyword>
<dbReference type="RefSeq" id="WP_109430070.1">
    <property type="nucleotide sequence ID" value="NZ_MPDK01000006.1"/>
</dbReference>
<feature type="transmembrane region" description="Helical" evidence="5">
    <location>
        <begin position="99"/>
        <end position="125"/>
    </location>
</feature>
<keyword evidence="4 5" id="KW-0472">Membrane</keyword>
<dbReference type="PIRSF" id="PIRSF006648">
    <property type="entry name" value="DrrB"/>
    <property type="match status" value="1"/>
</dbReference>
<keyword evidence="2 5" id="KW-0812">Transmembrane</keyword>
<feature type="domain" description="ABC-2 type transporter transmembrane" evidence="6">
    <location>
        <begin position="4"/>
        <end position="200"/>
    </location>
</feature>
<organism evidence="7 8">
    <name type="scientific">Sulfoacidibacillus thermotolerans</name>
    <name type="common">Acidibacillus sulfuroxidans</name>
    <dbReference type="NCBI Taxonomy" id="1765684"/>
    <lineage>
        <taxon>Bacteria</taxon>
        <taxon>Bacillati</taxon>
        <taxon>Bacillota</taxon>
        <taxon>Bacilli</taxon>
        <taxon>Bacillales</taxon>
        <taxon>Alicyclobacillaceae</taxon>
        <taxon>Sulfoacidibacillus</taxon>
    </lineage>
</organism>
<evidence type="ECO:0000256" key="1">
    <source>
        <dbReference type="ARBA" id="ARBA00004141"/>
    </source>
</evidence>
<accession>A0A2U3D9T0</accession>
<proteinExistence type="predicted"/>
<feature type="transmembrane region" description="Helical" evidence="5">
    <location>
        <begin position="215"/>
        <end position="237"/>
    </location>
</feature>
<protein>
    <submittedName>
        <fullName evidence="7">ABC transporter</fullName>
    </submittedName>
</protein>
<evidence type="ECO:0000259" key="6">
    <source>
        <dbReference type="Pfam" id="PF01061"/>
    </source>
</evidence>
<dbReference type="Proteomes" id="UP000245380">
    <property type="component" value="Unassembled WGS sequence"/>
</dbReference>